<comment type="caution">
    <text evidence="1">The sequence shown here is derived from an EMBL/GenBank/DDBJ whole genome shotgun (WGS) entry which is preliminary data.</text>
</comment>
<evidence type="ECO:0000313" key="1">
    <source>
        <dbReference type="EMBL" id="CAF1332373.1"/>
    </source>
</evidence>
<dbReference type="Proteomes" id="UP000663828">
    <property type="component" value="Unassembled WGS sequence"/>
</dbReference>
<evidence type="ECO:0008006" key="4">
    <source>
        <dbReference type="Google" id="ProtNLM"/>
    </source>
</evidence>
<dbReference type="AlphaFoldDB" id="A0A815G086"/>
<keyword evidence="3" id="KW-1185">Reference proteome</keyword>
<name>A0A815G086_ADIRI</name>
<proteinExistence type="predicted"/>
<gene>
    <name evidence="2" type="ORF">EDS130_LOCUS35114</name>
    <name evidence="1" type="ORF">XAT740_LOCUS30501</name>
</gene>
<evidence type="ECO:0000313" key="3">
    <source>
        <dbReference type="Proteomes" id="UP000663828"/>
    </source>
</evidence>
<dbReference type="EMBL" id="CAJNOJ010000303">
    <property type="protein sequence ID" value="CAF1384372.1"/>
    <property type="molecule type" value="Genomic_DNA"/>
</dbReference>
<dbReference type="Proteomes" id="UP000663852">
    <property type="component" value="Unassembled WGS sequence"/>
</dbReference>
<organism evidence="1 3">
    <name type="scientific">Adineta ricciae</name>
    <name type="common">Rotifer</name>
    <dbReference type="NCBI Taxonomy" id="249248"/>
    <lineage>
        <taxon>Eukaryota</taxon>
        <taxon>Metazoa</taxon>
        <taxon>Spiralia</taxon>
        <taxon>Gnathifera</taxon>
        <taxon>Rotifera</taxon>
        <taxon>Eurotatoria</taxon>
        <taxon>Bdelloidea</taxon>
        <taxon>Adinetida</taxon>
        <taxon>Adinetidae</taxon>
        <taxon>Adineta</taxon>
    </lineage>
</organism>
<accession>A0A815G086</accession>
<evidence type="ECO:0000313" key="2">
    <source>
        <dbReference type="EMBL" id="CAF1384372.1"/>
    </source>
</evidence>
<sequence>MNRIDERRTTCLEDLPNELWVELFTFFTCFQLKSTWIQWQLNGRIIALAREALNRVAFEISSNTVTTYGECFDYFEHQHSRMAHRIKSLVFDEWVISCELTSRWLKSGSSFLPHLRQLIVFTDFTSQYVLSNITSLILLSASSLRRLVLVFNLPHTNYGAVLSQLVTHRISLHTMELIIENEIQSFYNPDFDLNTLCTRLNHWSIFPRTIRLRLSLQHIFELALLVQSDALPRVQDLHITLEDKVGYLFDWPIHRKISPSFTLCPNDLRPSQADLPELRTLHLQNISMNDVLLLTLGRFLWVQQRSLHLFYLFLYQ</sequence>
<protein>
    <recommendedName>
        <fullName evidence="4">F-box domain-containing protein</fullName>
    </recommendedName>
</protein>
<dbReference type="EMBL" id="CAJNOR010002725">
    <property type="protein sequence ID" value="CAF1332373.1"/>
    <property type="molecule type" value="Genomic_DNA"/>
</dbReference>
<reference evidence="1" key="1">
    <citation type="submission" date="2021-02" db="EMBL/GenBank/DDBJ databases">
        <authorList>
            <person name="Nowell W R."/>
        </authorList>
    </citation>
    <scope>NUCLEOTIDE SEQUENCE</scope>
</reference>